<dbReference type="EMBL" id="PJQL01000169">
    <property type="protein sequence ID" value="RCH98816.1"/>
    <property type="molecule type" value="Genomic_DNA"/>
</dbReference>
<dbReference type="Proteomes" id="UP000252139">
    <property type="component" value="Unassembled WGS sequence"/>
</dbReference>
<dbReference type="AlphaFoldDB" id="A0A367K9H2"/>
<dbReference type="OrthoDB" id="10289880at2759"/>
<proteinExistence type="predicted"/>
<feature type="non-terminal residue" evidence="1">
    <location>
        <position position="81"/>
    </location>
</feature>
<keyword evidence="2" id="KW-1185">Reference proteome</keyword>
<organism evidence="1 2">
    <name type="scientific">Rhizopus azygosporus</name>
    <name type="common">Rhizopus microsporus var. azygosporus</name>
    <dbReference type="NCBI Taxonomy" id="86630"/>
    <lineage>
        <taxon>Eukaryota</taxon>
        <taxon>Fungi</taxon>
        <taxon>Fungi incertae sedis</taxon>
        <taxon>Mucoromycota</taxon>
        <taxon>Mucoromycotina</taxon>
        <taxon>Mucoromycetes</taxon>
        <taxon>Mucorales</taxon>
        <taxon>Mucorineae</taxon>
        <taxon>Rhizopodaceae</taxon>
        <taxon>Rhizopus</taxon>
    </lineage>
</organism>
<protein>
    <submittedName>
        <fullName evidence="1">Uncharacterized protein</fullName>
    </submittedName>
</protein>
<sequence length="81" mass="8685">MAVAHPLDKANSSVPATGCRSDYVVDACGADGQQYKSVISEAKLEKVPKNAIKKDLYRIAVFTKDELCNKGLKGILGFQAV</sequence>
<reference evidence="1 2" key="1">
    <citation type="journal article" date="2018" name="G3 (Bethesda)">
        <title>Phylogenetic and Phylogenomic Definition of Rhizopus Species.</title>
        <authorList>
            <person name="Gryganskyi A.P."/>
            <person name="Golan J."/>
            <person name="Dolatabadi S."/>
            <person name="Mondo S."/>
            <person name="Robb S."/>
            <person name="Idnurm A."/>
            <person name="Muszewska A."/>
            <person name="Steczkiewicz K."/>
            <person name="Masonjones S."/>
            <person name="Liao H.L."/>
            <person name="Gajdeczka M.T."/>
            <person name="Anike F."/>
            <person name="Vuek A."/>
            <person name="Anishchenko I.M."/>
            <person name="Voigt K."/>
            <person name="de Hoog G.S."/>
            <person name="Smith M.E."/>
            <person name="Heitman J."/>
            <person name="Vilgalys R."/>
            <person name="Stajich J.E."/>
        </authorList>
    </citation>
    <scope>NUCLEOTIDE SEQUENCE [LARGE SCALE GENOMIC DNA]</scope>
    <source>
        <strain evidence="1 2">CBS 357.93</strain>
    </source>
</reference>
<comment type="caution">
    <text evidence="1">The sequence shown here is derived from an EMBL/GenBank/DDBJ whole genome shotgun (WGS) entry which is preliminary data.</text>
</comment>
<name>A0A367K9H2_RHIAZ</name>
<evidence type="ECO:0000313" key="1">
    <source>
        <dbReference type="EMBL" id="RCH98816.1"/>
    </source>
</evidence>
<evidence type="ECO:0000313" key="2">
    <source>
        <dbReference type="Proteomes" id="UP000252139"/>
    </source>
</evidence>
<accession>A0A367K9H2</accession>
<gene>
    <name evidence="1" type="ORF">CU097_015320</name>
</gene>